<feature type="compositionally biased region" description="Basic and acidic residues" evidence="1">
    <location>
        <begin position="50"/>
        <end position="64"/>
    </location>
</feature>
<dbReference type="Proteomes" id="UP000054279">
    <property type="component" value="Unassembled WGS sequence"/>
</dbReference>
<evidence type="ECO:0000256" key="1">
    <source>
        <dbReference type="SAM" id="MobiDB-lite"/>
    </source>
</evidence>
<name>A0A0C9TIT1_SPHS4</name>
<proteinExistence type="predicted"/>
<dbReference type="AlphaFoldDB" id="A0A0C9TIT1"/>
<evidence type="ECO:0000313" key="2">
    <source>
        <dbReference type="EMBL" id="KIJ29483.1"/>
    </source>
</evidence>
<keyword evidence="3" id="KW-1185">Reference proteome</keyword>
<accession>A0A0C9TIT1</accession>
<evidence type="ECO:0000313" key="3">
    <source>
        <dbReference type="Proteomes" id="UP000054279"/>
    </source>
</evidence>
<dbReference type="HOGENOM" id="CLU_1836418_0_0_1"/>
<reference evidence="2 3" key="1">
    <citation type="submission" date="2014-06" db="EMBL/GenBank/DDBJ databases">
        <title>Evolutionary Origins and Diversification of the Mycorrhizal Mutualists.</title>
        <authorList>
            <consortium name="DOE Joint Genome Institute"/>
            <consortium name="Mycorrhizal Genomics Consortium"/>
            <person name="Kohler A."/>
            <person name="Kuo A."/>
            <person name="Nagy L.G."/>
            <person name="Floudas D."/>
            <person name="Copeland A."/>
            <person name="Barry K.W."/>
            <person name="Cichocki N."/>
            <person name="Veneault-Fourrey C."/>
            <person name="LaButti K."/>
            <person name="Lindquist E.A."/>
            <person name="Lipzen A."/>
            <person name="Lundell T."/>
            <person name="Morin E."/>
            <person name="Murat C."/>
            <person name="Riley R."/>
            <person name="Ohm R."/>
            <person name="Sun H."/>
            <person name="Tunlid A."/>
            <person name="Henrissat B."/>
            <person name="Grigoriev I.V."/>
            <person name="Hibbett D.S."/>
            <person name="Martin F."/>
        </authorList>
    </citation>
    <scope>NUCLEOTIDE SEQUENCE [LARGE SCALE GENOMIC DNA]</scope>
    <source>
        <strain evidence="2 3">SS14</strain>
    </source>
</reference>
<feature type="region of interest" description="Disordered" evidence="1">
    <location>
        <begin position="50"/>
        <end position="99"/>
    </location>
</feature>
<dbReference type="EMBL" id="KN837282">
    <property type="protein sequence ID" value="KIJ29483.1"/>
    <property type="molecule type" value="Genomic_DNA"/>
</dbReference>
<gene>
    <name evidence="2" type="ORF">M422DRAFT_269141</name>
</gene>
<protein>
    <submittedName>
        <fullName evidence="2">Uncharacterized protein</fullName>
    </submittedName>
</protein>
<sequence>MVVQAYHRNTVFLMNPEGKISCKVCNEESGDTKWITRKSAKVHLESKAHEKHLRLQTERNNMKEIRRRARRTESSVQVSLQEPVLPAPKQTVQSGGYLEESSVPASMDYDEIMDVFFGNDHRETVFTAGAVEDEAQKEIE</sequence>
<organism evidence="2 3">
    <name type="scientific">Sphaerobolus stellatus (strain SS14)</name>
    <dbReference type="NCBI Taxonomy" id="990650"/>
    <lineage>
        <taxon>Eukaryota</taxon>
        <taxon>Fungi</taxon>
        <taxon>Dikarya</taxon>
        <taxon>Basidiomycota</taxon>
        <taxon>Agaricomycotina</taxon>
        <taxon>Agaricomycetes</taxon>
        <taxon>Phallomycetidae</taxon>
        <taxon>Geastrales</taxon>
        <taxon>Sphaerobolaceae</taxon>
        <taxon>Sphaerobolus</taxon>
    </lineage>
</organism>